<dbReference type="RefSeq" id="WP_317969612.1">
    <property type="nucleotide sequence ID" value="NZ_CP129118.1"/>
</dbReference>
<dbReference type="Proteomes" id="UP001303902">
    <property type="component" value="Chromosome"/>
</dbReference>
<name>A0ABZ0L7F1_9BACL</name>
<evidence type="ECO:0000313" key="1">
    <source>
        <dbReference type="EMBL" id="WOV88494.1"/>
    </source>
</evidence>
<accession>A0ABZ0L7F1</accession>
<keyword evidence="2" id="KW-1185">Reference proteome</keyword>
<dbReference type="EMBL" id="CP129118">
    <property type="protein sequence ID" value="WOV88494.1"/>
    <property type="molecule type" value="Genomic_DNA"/>
</dbReference>
<gene>
    <name evidence="1" type="ORF">QWT69_05090</name>
</gene>
<proteinExistence type="predicted"/>
<evidence type="ECO:0000313" key="2">
    <source>
        <dbReference type="Proteomes" id="UP001303902"/>
    </source>
</evidence>
<organism evidence="1 2">
    <name type="scientific">Sporosarcina oncorhynchi</name>
    <dbReference type="NCBI Taxonomy" id="3056444"/>
    <lineage>
        <taxon>Bacteria</taxon>
        <taxon>Bacillati</taxon>
        <taxon>Bacillota</taxon>
        <taxon>Bacilli</taxon>
        <taxon>Bacillales</taxon>
        <taxon>Caryophanaceae</taxon>
        <taxon>Sporosarcina</taxon>
    </lineage>
</organism>
<reference evidence="1 2" key="1">
    <citation type="submission" date="2023-06" db="EMBL/GenBank/DDBJ databases">
        <title>Sporosarcina sp. nov., isolated from Korean tranditional fermented seafood 'Jeotgal'.</title>
        <authorList>
            <person name="Yang A.I."/>
            <person name="Shin N.-R."/>
        </authorList>
    </citation>
    <scope>NUCLEOTIDE SEQUENCE [LARGE SCALE GENOMIC DNA]</scope>
    <source>
        <strain evidence="1 2">T2O-4</strain>
    </source>
</reference>
<protein>
    <submittedName>
        <fullName evidence="1">Uncharacterized protein</fullName>
    </submittedName>
</protein>
<sequence length="103" mass="12151">MNEPNKDYISSLTYFTIERSIEWFQQKQKQTECTIYLHSEWVTTSNHSFTLQAVLDMSYKPFSDGSGLFYLHTNQGVFTYGVNTDPHHFINAYRRLKGDSFFC</sequence>